<reference evidence="5" key="1">
    <citation type="submission" date="2022-11" db="UniProtKB">
        <authorList>
            <consortium name="WormBaseParasite"/>
        </authorList>
    </citation>
    <scope>IDENTIFICATION</scope>
</reference>
<evidence type="ECO:0000256" key="2">
    <source>
        <dbReference type="SAM" id="MobiDB-lite"/>
    </source>
</evidence>
<dbReference type="GO" id="GO:0019899">
    <property type="term" value="F:enzyme binding"/>
    <property type="evidence" value="ECO:0007669"/>
    <property type="project" value="UniProtKB-ARBA"/>
</dbReference>
<dbReference type="Gene3D" id="4.10.60.10">
    <property type="entry name" value="Zinc finger, CCHC-type"/>
    <property type="match status" value="1"/>
</dbReference>
<dbReference type="GO" id="GO:0003676">
    <property type="term" value="F:nucleic acid binding"/>
    <property type="evidence" value="ECO:0007669"/>
    <property type="project" value="InterPro"/>
</dbReference>
<accession>A0A915MZJ5</accession>
<dbReference type="Proteomes" id="UP000887561">
    <property type="component" value="Unplaced"/>
</dbReference>
<keyword evidence="1" id="KW-0862">Zinc</keyword>
<keyword evidence="1" id="KW-0863">Zinc-finger</keyword>
<feature type="region of interest" description="Disordered" evidence="2">
    <location>
        <begin position="1"/>
        <end position="20"/>
    </location>
</feature>
<name>A0A915MZJ5_MELJA</name>
<organism evidence="4 5">
    <name type="scientific">Meloidogyne javanica</name>
    <name type="common">Root-knot nematode worm</name>
    <dbReference type="NCBI Taxonomy" id="6303"/>
    <lineage>
        <taxon>Eukaryota</taxon>
        <taxon>Metazoa</taxon>
        <taxon>Ecdysozoa</taxon>
        <taxon>Nematoda</taxon>
        <taxon>Chromadorea</taxon>
        <taxon>Rhabditida</taxon>
        <taxon>Tylenchina</taxon>
        <taxon>Tylenchomorpha</taxon>
        <taxon>Tylenchoidea</taxon>
        <taxon>Meloidogynidae</taxon>
        <taxon>Meloidogyninae</taxon>
        <taxon>Meloidogyne</taxon>
        <taxon>Meloidogyne incognita group</taxon>
    </lineage>
</organism>
<protein>
    <submittedName>
        <fullName evidence="5">CCHC-type domain-containing protein</fullName>
    </submittedName>
</protein>
<dbReference type="AlphaFoldDB" id="A0A915MZJ5"/>
<feature type="domain" description="CCHC-type" evidence="3">
    <location>
        <begin position="74"/>
        <end position="89"/>
    </location>
</feature>
<evidence type="ECO:0000313" key="4">
    <source>
        <dbReference type="Proteomes" id="UP000887561"/>
    </source>
</evidence>
<dbReference type="GO" id="GO:0008270">
    <property type="term" value="F:zinc ion binding"/>
    <property type="evidence" value="ECO:0007669"/>
    <property type="project" value="UniProtKB-KW"/>
</dbReference>
<sequence length="159" mass="17620">MRWSQGGERNRQCAQSARGSAPITTQSVLPIKYIQPAFELLSDNSTFEQPEPFPQQPQQNSFGGPIRCRRPTNRCFVCNQQGHLTKSCPTLVELRSGTTMLASTSHNNMYGPSAKALRKAAHELQEMATRWANNPSISQKNTQFASNGSKVLCGGYFII</sequence>
<dbReference type="PROSITE" id="PS50158">
    <property type="entry name" value="ZF_CCHC"/>
    <property type="match status" value="1"/>
</dbReference>
<evidence type="ECO:0000313" key="5">
    <source>
        <dbReference type="WBParaSite" id="scaffold6871_cov206.g11383"/>
    </source>
</evidence>
<dbReference type="WBParaSite" id="scaffold6871_cov206.g11383">
    <property type="protein sequence ID" value="scaffold6871_cov206.g11383"/>
    <property type="gene ID" value="scaffold6871_cov206.g11383"/>
</dbReference>
<feature type="region of interest" description="Disordered" evidence="2">
    <location>
        <begin position="45"/>
        <end position="64"/>
    </location>
</feature>
<evidence type="ECO:0000259" key="3">
    <source>
        <dbReference type="PROSITE" id="PS50158"/>
    </source>
</evidence>
<evidence type="ECO:0000256" key="1">
    <source>
        <dbReference type="PROSITE-ProRule" id="PRU00047"/>
    </source>
</evidence>
<dbReference type="InterPro" id="IPR001878">
    <property type="entry name" value="Znf_CCHC"/>
</dbReference>
<dbReference type="InterPro" id="IPR036875">
    <property type="entry name" value="Znf_CCHC_sf"/>
</dbReference>
<keyword evidence="4" id="KW-1185">Reference proteome</keyword>
<dbReference type="SUPFAM" id="SSF57756">
    <property type="entry name" value="Retrovirus zinc finger-like domains"/>
    <property type="match status" value="1"/>
</dbReference>
<proteinExistence type="predicted"/>
<keyword evidence="1" id="KW-0479">Metal-binding</keyword>